<feature type="coiled-coil region" evidence="1">
    <location>
        <begin position="2"/>
        <end position="29"/>
    </location>
</feature>
<evidence type="ECO:0000256" key="1">
    <source>
        <dbReference type="SAM" id="Coils"/>
    </source>
</evidence>
<dbReference type="Proteomes" id="UP001642483">
    <property type="component" value="Unassembled WGS sequence"/>
</dbReference>
<reference evidence="3 4" key="1">
    <citation type="submission" date="2024-02" db="EMBL/GenBank/DDBJ databases">
        <authorList>
            <person name="Daric V."/>
            <person name="Darras S."/>
        </authorList>
    </citation>
    <scope>NUCLEOTIDE SEQUENCE [LARGE SCALE GENOMIC DNA]</scope>
</reference>
<feature type="region of interest" description="Disordered" evidence="2">
    <location>
        <begin position="410"/>
        <end position="430"/>
    </location>
</feature>
<evidence type="ECO:0000256" key="2">
    <source>
        <dbReference type="SAM" id="MobiDB-lite"/>
    </source>
</evidence>
<evidence type="ECO:0000313" key="4">
    <source>
        <dbReference type="Proteomes" id="UP001642483"/>
    </source>
</evidence>
<keyword evidence="1" id="KW-0175">Coiled coil</keyword>
<dbReference type="EMBL" id="CAWYQH010000099">
    <property type="protein sequence ID" value="CAK8685129.1"/>
    <property type="molecule type" value="Genomic_DNA"/>
</dbReference>
<feature type="compositionally biased region" description="Polar residues" evidence="2">
    <location>
        <begin position="414"/>
        <end position="430"/>
    </location>
</feature>
<keyword evidence="4" id="KW-1185">Reference proteome</keyword>
<sequence>MLIRRESKLEEKINQERQLQEETKQLALELSQFKASDKNQKMQFDKEREHYTHQTSNLLQKVAFLESEITTLRTSIFHKDRELVEARNYLLWSRDTGCGNCAHMKRYVKSLEHELERYRYSGQAYSDLRNIAYHSNYNERGQVQDSAGQHVKNYYYNTSDTSPVSSCNRRSLKPRISHTNRNTAEVYQRQQLANRQRHEFRNASQVLSPISEDAEESLTDQVQEDLTENSACASLASVQNDCMSRVTDVAVAFPSNLSLIKPALDSSPHTSNKTYDYYTVRSPDENVTKPSANNHVVTKPSYLQMSDEKRVSCVTKGNTEAGVHILQPDIGHSVGVDRQNSLLFEKDKANIFPLQTQVPVSVAFGNVKGSSSDGPMTNTNRAIEKYNFTHCSRSFPSFPASLSPTPSSILSTTEDNTSDTAGCCSSDSGILSRSESHKRFVKTRRSGKRKSQRFVKFRGHTIDVTRFSMLEFRQIMWSVSSQDNASDDFLNFLAAEASRLQKDNYWANKHTLGDPDDWLKLKGSY</sequence>
<name>A0ABP0G2V1_CLALP</name>
<proteinExistence type="predicted"/>
<organism evidence="3 4">
    <name type="scientific">Clavelina lepadiformis</name>
    <name type="common">Light-bulb sea squirt</name>
    <name type="synonym">Ascidia lepadiformis</name>
    <dbReference type="NCBI Taxonomy" id="159417"/>
    <lineage>
        <taxon>Eukaryota</taxon>
        <taxon>Metazoa</taxon>
        <taxon>Chordata</taxon>
        <taxon>Tunicata</taxon>
        <taxon>Ascidiacea</taxon>
        <taxon>Aplousobranchia</taxon>
        <taxon>Clavelinidae</taxon>
        <taxon>Clavelina</taxon>
    </lineage>
</organism>
<evidence type="ECO:0000313" key="3">
    <source>
        <dbReference type="EMBL" id="CAK8685129.1"/>
    </source>
</evidence>
<protein>
    <submittedName>
        <fullName evidence="3">Uncharacterized protein</fullName>
    </submittedName>
</protein>
<accession>A0ABP0G2V1</accession>
<comment type="caution">
    <text evidence="3">The sequence shown here is derived from an EMBL/GenBank/DDBJ whole genome shotgun (WGS) entry which is preliminary data.</text>
</comment>
<gene>
    <name evidence="3" type="ORF">CVLEPA_LOCUS16278</name>
</gene>